<feature type="region of interest" description="Disordered" evidence="1">
    <location>
        <begin position="1"/>
        <end position="59"/>
    </location>
</feature>
<sequence>MEQITLPPSGQKKKKNKTPAAQSGPGGNPSAQPPAGEQRAAPATVEEERPDIGPRYTDEEVRRFHPELFVQLGAAPPTASVPQPIPMEKTLLDRLAKISRPEAMSGTAEED</sequence>
<organism evidence="2 3">
    <name type="scientific">Riccia fluitans</name>
    <dbReference type="NCBI Taxonomy" id="41844"/>
    <lineage>
        <taxon>Eukaryota</taxon>
        <taxon>Viridiplantae</taxon>
        <taxon>Streptophyta</taxon>
        <taxon>Embryophyta</taxon>
        <taxon>Marchantiophyta</taxon>
        <taxon>Marchantiopsida</taxon>
        <taxon>Marchantiidae</taxon>
        <taxon>Marchantiales</taxon>
        <taxon>Ricciaceae</taxon>
        <taxon>Riccia</taxon>
    </lineage>
</organism>
<dbReference type="AlphaFoldDB" id="A0ABD1YBE8"/>
<evidence type="ECO:0000313" key="3">
    <source>
        <dbReference type="Proteomes" id="UP001605036"/>
    </source>
</evidence>
<evidence type="ECO:0000256" key="1">
    <source>
        <dbReference type="SAM" id="MobiDB-lite"/>
    </source>
</evidence>
<keyword evidence="3" id="KW-1185">Reference proteome</keyword>
<accession>A0ABD1YBE8</accession>
<evidence type="ECO:0000313" key="2">
    <source>
        <dbReference type="EMBL" id="KAL2623017.1"/>
    </source>
</evidence>
<dbReference type="EMBL" id="JBHFFA010000006">
    <property type="protein sequence ID" value="KAL2623017.1"/>
    <property type="molecule type" value="Genomic_DNA"/>
</dbReference>
<comment type="caution">
    <text evidence="2">The sequence shown here is derived from an EMBL/GenBank/DDBJ whole genome shotgun (WGS) entry which is preliminary data.</text>
</comment>
<proteinExistence type="predicted"/>
<reference evidence="2 3" key="1">
    <citation type="submission" date="2024-09" db="EMBL/GenBank/DDBJ databases">
        <title>Chromosome-scale assembly of Riccia fluitans.</title>
        <authorList>
            <person name="Paukszto L."/>
            <person name="Sawicki J."/>
            <person name="Karawczyk K."/>
            <person name="Piernik-Szablinska J."/>
            <person name="Szczecinska M."/>
            <person name="Mazdziarz M."/>
        </authorList>
    </citation>
    <scope>NUCLEOTIDE SEQUENCE [LARGE SCALE GENOMIC DNA]</scope>
    <source>
        <strain evidence="2">Rf_01</strain>
        <tissue evidence="2">Aerial parts of the thallus</tissue>
    </source>
</reference>
<dbReference type="Proteomes" id="UP001605036">
    <property type="component" value="Unassembled WGS sequence"/>
</dbReference>
<gene>
    <name evidence="2" type="ORF">R1flu_003222</name>
</gene>
<protein>
    <submittedName>
        <fullName evidence="2">Uncharacterized protein</fullName>
    </submittedName>
</protein>
<name>A0ABD1YBE8_9MARC</name>
<feature type="compositionally biased region" description="Basic and acidic residues" evidence="1">
    <location>
        <begin position="46"/>
        <end position="59"/>
    </location>
</feature>